<reference evidence="2" key="1">
    <citation type="submission" date="2018-03" db="EMBL/GenBank/DDBJ databases">
        <authorList>
            <person name="Guldener U."/>
        </authorList>
    </citation>
    <scope>NUCLEOTIDE SEQUENCE</scope>
</reference>
<dbReference type="EMBL" id="ONZP01000588">
    <property type="protein sequence ID" value="SPJ87932.1"/>
    <property type="molecule type" value="Genomic_DNA"/>
</dbReference>
<name>A0AAE8MKE9_9HYPO</name>
<proteinExistence type="predicted"/>
<dbReference type="AlphaFoldDB" id="A0AAE8MKE9"/>
<feature type="region of interest" description="Disordered" evidence="1">
    <location>
        <begin position="1"/>
        <end position="21"/>
    </location>
</feature>
<keyword evidence="3" id="KW-1185">Reference proteome</keyword>
<evidence type="ECO:0000313" key="3">
    <source>
        <dbReference type="Proteomes" id="UP001187734"/>
    </source>
</evidence>
<gene>
    <name evidence="2" type="ORF">FTOL_12401</name>
</gene>
<evidence type="ECO:0000313" key="2">
    <source>
        <dbReference type="EMBL" id="SPJ87932.1"/>
    </source>
</evidence>
<organism evidence="2 3">
    <name type="scientific">Fusarium torulosum</name>
    <dbReference type="NCBI Taxonomy" id="33205"/>
    <lineage>
        <taxon>Eukaryota</taxon>
        <taxon>Fungi</taxon>
        <taxon>Dikarya</taxon>
        <taxon>Ascomycota</taxon>
        <taxon>Pezizomycotina</taxon>
        <taxon>Sordariomycetes</taxon>
        <taxon>Hypocreomycetidae</taxon>
        <taxon>Hypocreales</taxon>
        <taxon>Nectriaceae</taxon>
        <taxon>Fusarium</taxon>
    </lineage>
</organism>
<protein>
    <submittedName>
        <fullName evidence="2">Uncharacterized protein</fullName>
    </submittedName>
</protein>
<feature type="compositionally biased region" description="Polar residues" evidence="1">
    <location>
        <begin position="1"/>
        <end position="13"/>
    </location>
</feature>
<accession>A0AAE8MKE9</accession>
<comment type="caution">
    <text evidence="2">The sequence shown here is derived from an EMBL/GenBank/DDBJ whole genome shotgun (WGS) entry which is preliminary data.</text>
</comment>
<sequence length="283" mass="29184">MASTTLTALETTGSGFASESSALSSTIVSASAEVTTAVDTTTTDTTTKSASTTEAIITVSATSTDGSDTEGISTTETTTVAESVYSTASSGTTSITDTTTAPTSIHTTTTTEATTTTTAELPAITNFQLRGARAPVEGVSIYSNRVKGNYLLFSGGFPGYTPATFRVEATSGRLLIDNSLAVCAFFQPDQDLATLSICRDLHGSQEVAISCTPPAKDGDVLSCSVPAQTCVATQISFFEFTTTCTPTGEILTDTSTTFNYNINQNLPVIGKITNGVNFAVHAV</sequence>
<evidence type="ECO:0000256" key="1">
    <source>
        <dbReference type="SAM" id="MobiDB-lite"/>
    </source>
</evidence>
<dbReference type="Proteomes" id="UP001187734">
    <property type="component" value="Unassembled WGS sequence"/>
</dbReference>